<dbReference type="RefSeq" id="WP_039714156.1">
    <property type="nucleotide sequence ID" value="NZ_JTJC03000003.1"/>
</dbReference>
<evidence type="ECO:0000259" key="4">
    <source>
        <dbReference type="PROSITE" id="PS51063"/>
    </source>
</evidence>
<keyword evidence="6" id="KW-1185">Reference proteome</keyword>
<accession>A0A9X5E4V5</accession>
<dbReference type="PROSITE" id="PS51063">
    <property type="entry name" value="HTH_CRP_2"/>
    <property type="match status" value="1"/>
</dbReference>
<protein>
    <submittedName>
        <fullName evidence="5">Crp/Fnr family transcriptional regulator</fullName>
    </submittedName>
</protein>
<dbReference type="SUPFAM" id="SSF51206">
    <property type="entry name" value="cAMP-binding domain-like"/>
    <property type="match status" value="1"/>
</dbReference>
<evidence type="ECO:0000256" key="1">
    <source>
        <dbReference type="ARBA" id="ARBA00023015"/>
    </source>
</evidence>
<dbReference type="AlphaFoldDB" id="A0A9X5E4V5"/>
<gene>
    <name evidence="5" type="ORF">QH73_0011805</name>
</gene>
<dbReference type="GO" id="GO:0003677">
    <property type="term" value="F:DNA binding"/>
    <property type="evidence" value="ECO:0007669"/>
    <property type="project" value="UniProtKB-KW"/>
</dbReference>
<dbReference type="InterPro" id="IPR012318">
    <property type="entry name" value="HTH_CRP"/>
</dbReference>
<dbReference type="OrthoDB" id="581549at2"/>
<dbReference type="InterPro" id="IPR014710">
    <property type="entry name" value="RmlC-like_jellyroll"/>
</dbReference>
<dbReference type="InterPro" id="IPR036388">
    <property type="entry name" value="WH-like_DNA-bd_sf"/>
</dbReference>
<dbReference type="PRINTS" id="PR00034">
    <property type="entry name" value="HTHCRP"/>
</dbReference>
<dbReference type="Gene3D" id="1.10.10.10">
    <property type="entry name" value="Winged helix-like DNA-binding domain superfamily/Winged helix DNA-binding domain"/>
    <property type="match status" value="1"/>
</dbReference>
<feature type="domain" description="HTH crp-type" evidence="4">
    <location>
        <begin position="122"/>
        <end position="194"/>
    </location>
</feature>
<dbReference type="Gene3D" id="2.60.120.10">
    <property type="entry name" value="Jelly Rolls"/>
    <property type="match status" value="1"/>
</dbReference>
<dbReference type="SMART" id="SM00419">
    <property type="entry name" value="HTH_CRP"/>
    <property type="match status" value="1"/>
</dbReference>
<dbReference type="Proteomes" id="UP000031532">
    <property type="component" value="Unassembled WGS sequence"/>
</dbReference>
<dbReference type="InterPro" id="IPR018490">
    <property type="entry name" value="cNMP-bd_dom_sf"/>
</dbReference>
<dbReference type="EMBL" id="JTJC03000003">
    <property type="protein sequence ID" value="NHC35335.1"/>
    <property type="molecule type" value="Genomic_DNA"/>
</dbReference>
<name>A0A9X5E4V5_9CYAN</name>
<dbReference type="SUPFAM" id="SSF46785">
    <property type="entry name" value="Winged helix' DNA-binding domain"/>
    <property type="match status" value="1"/>
</dbReference>
<keyword evidence="1" id="KW-0805">Transcription regulation</keyword>
<reference evidence="5 6" key="1">
    <citation type="journal article" date="2015" name="Genome Announc.">
        <title>Draft Genome Sequence of the Terrestrial Cyanobacterium Scytonema millei VB511283, Isolated from Eastern India.</title>
        <authorList>
            <person name="Sen D."/>
            <person name="Chandrababunaidu M.M."/>
            <person name="Singh D."/>
            <person name="Sanghi N."/>
            <person name="Ghorai A."/>
            <person name="Mishra G.P."/>
            <person name="Madduluri M."/>
            <person name="Adhikary S.P."/>
            <person name="Tripathy S."/>
        </authorList>
    </citation>
    <scope>NUCLEOTIDE SEQUENCE [LARGE SCALE GENOMIC DNA]</scope>
    <source>
        <strain evidence="5 6">VB511283</strain>
    </source>
</reference>
<organism evidence="5 6">
    <name type="scientific">Scytonema millei VB511283</name>
    <dbReference type="NCBI Taxonomy" id="1245923"/>
    <lineage>
        <taxon>Bacteria</taxon>
        <taxon>Bacillati</taxon>
        <taxon>Cyanobacteriota</taxon>
        <taxon>Cyanophyceae</taxon>
        <taxon>Nostocales</taxon>
        <taxon>Scytonemataceae</taxon>
        <taxon>Scytonema</taxon>
    </lineage>
</organism>
<dbReference type="GO" id="GO:0006355">
    <property type="term" value="P:regulation of DNA-templated transcription"/>
    <property type="evidence" value="ECO:0007669"/>
    <property type="project" value="InterPro"/>
</dbReference>
<sequence>MSYVQPICRNRKDVTISPAIPTKLQFQRRDRLPENKEVLWQIESGVVRSITWSQEGELVCLGYWGVGDVVGHALSRVQPYEIHCLTNVEVSRWNRNQWAHLTDAIVHHQQQTEELLSIIHINPISQKLWQLLVWLSQKFGCKVDNGQTLELPLTHQQLAQTLGTSRVTVTRVLQQLEAEGKIRRQRRRLVVTTT</sequence>
<evidence type="ECO:0000313" key="5">
    <source>
        <dbReference type="EMBL" id="NHC35335.1"/>
    </source>
</evidence>
<proteinExistence type="predicted"/>
<keyword evidence="3" id="KW-0804">Transcription</keyword>
<evidence type="ECO:0000256" key="3">
    <source>
        <dbReference type="ARBA" id="ARBA00023163"/>
    </source>
</evidence>
<keyword evidence="2" id="KW-0238">DNA-binding</keyword>
<evidence type="ECO:0000256" key="2">
    <source>
        <dbReference type="ARBA" id="ARBA00023125"/>
    </source>
</evidence>
<comment type="caution">
    <text evidence="5">The sequence shown here is derived from an EMBL/GenBank/DDBJ whole genome shotgun (WGS) entry which is preliminary data.</text>
</comment>
<dbReference type="Pfam" id="PF13545">
    <property type="entry name" value="HTH_Crp_2"/>
    <property type="match status" value="1"/>
</dbReference>
<evidence type="ECO:0000313" key="6">
    <source>
        <dbReference type="Proteomes" id="UP000031532"/>
    </source>
</evidence>
<dbReference type="InterPro" id="IPR036390">
    <property type="entry name" value="WH_DNA-bd_sf"/>
</dbReference>
<dbReference type="CDD" id="cd00092">
    <property type="entry name" value="HTH_CRP"/>
    <property type="match status" value="1"/>
</dbReference>